<dbReference type="Pfam" id="PF05347">
    <property type="entry name" value="Complex1_LYR"/>
    <property type="match status" value="1"/>
</dbReference>
<evidence type="ECO:0000256" key="1">
    <source>
        <dbReference type="ARBA" id="ARBA00004305"/>
    </source>
</evidence>
<dbReference type="Proteomes" id="UP001160483">
    <property type="component" value="Unassembled WGS sequence"/>
</dbReference>
<feature type="domain" description="Complex 1 LYR protein" evidence="5">
    <location>
        <begin position="12"/>
        <end position="67"/>
    </location>
</feature>
<keyword evidence="9" id="KW-1185">Reference proteome</keyword>
<keyword evidence="2" id="KW-0496">Mitochondrion</keyword>
<organism evidence="6 10">
    <name type="scientific">Peronospora belbahrii</name>
    <dbReference type="NCBI Taxonomy" id="622444"/>
    <lineage>
        <taxon>Eukaryota</taxon>
        <taxon>Sar</taxon>
        <taxon>Stramenopiles</taxon>
        <taxon>Oomycota</taxon>
        <taxon>Peronosporomycetes</taxon>
        <taxon>Peronosporales</taxon>
        <taxon>Peronosporaceae</taxon>
        <taxon>Peronospora</taxon>
    </lineage>
</organism>
<dbReference type="EMBL" id="CAKKTJ010000138">
    <property type="protein sequence ID" value="CAH0476165.1"/>
    <property type="molecule type" value="Genomic_DNA"/>
</dbReference>
<evidence type="ECO:0000256" key="2">
    <source>
        <dbReference type="ARBA" id="ARBA00023128"/>
    </source>
</evidence>
<sequence length="90" mass="10784">MTVKVHSGLQLQVLALYKKMLQAAKRKDIDTLHYVRQRFREDVISVDHKDFTVIEYMLRKGERDLEMLDRMKSAHFVNVSWHRIRGVIDE</sequence>
<evidence type="ECO:0000313" key="6">
    <source>
        <dbReference type="EMBL" id="CAH0476162.1"/>
    </source>
</evidence>
<dbReference type="CDD" id="cd20268">
    <property type="entry name" value="Complex1_LYR_SDHAF1_LYRM8"/>
    <property type="match status" value="1"/>
</dbReference>
<reference evidence="6 9" key="1">
    <citation type="submission" date="2021-11" db="EMBL/GenBank/DDBJ databases">
        <authorList>
            <person name="Islam A."/>
            <person name="Islam S."/>
            <person name="Flora M.S."/>
            <person name="Rahman M."/>
            <person name="Ziaur R.M."/>
            <person name="Epstein J.H."/>
            <person name="Hassan M."/>
            <person name="Klassen M."/>
            <person name="Woodard K."/>
            <person name="Webb A."/>
            <person name="Webby R.J."/>
            <person name="El Zowalaty M.E."/>
        </authorList>
    </citation>
    <scope>NUCLEOTIDE SEQUENCE</scope>
    <source>
        <strain evidence="8">Pbs1</strain>
        <strain evidence="6">Pbs3</strain>
    </source>
</reference>
<dbReference type="GO" id="GO:0005759">
    <property type="term" value="C:mitochondrial matrix"/>
    <property type="evidence" value="ECO:0007669"/>
    <property type="project" value="UniProtKB-SubCell"/>
</dbReference>
<dbReference type="InterPro" id="IPR008011">
    <property type="entry name" value="Complex1_LYR_dom"/>
</dbReference>
<evidence type="ECO:0000256" key="3">
    <source>
        <dbReference type="ARBA" id="ARBA00023186"/>
    </source>
</evidence>
<evidence type="ECO:0000313" key="8">
    <source>
        <dbReference type="EMBL" id="CAH0516129.1"/>
    </source>
</evidence>
<dbReference type="InterPro" id="IPR045295">
    <property type="entry name" value="Complex1_LYR_SDHAF1_LYRM8"/>
</dbReference>
<dbReference type="EMBL" id="CAKLCB010000152">
    <property type="protein sequence ID" value="CAH0516129.1"/>
    <property type="molecule type" value="Genomic_DNA"/>
</dbReference>
<dbReference type="Proteomes" id="UP001158986">
    <property type="component" value="Unassembled WGS sequence"/>
</dbReference>
<comment type="caution">
    <text evidence="6">The sequence shown here is derived from an EMBL/GenBank/DDBJ whole genome shotgun (WGS) entry which is preliminary data.</text>
</comment>
<dbReference type="PANTHER" id="PTHR13675">
    <property type="entry name" value="LYR MOTIF-CONTAINING PROTEIN 2"/>
    <property type="match status" value="1"/>
</dbReference>
<proteinExistence type="inferred from homology"/>
<evidence type="ECO:0000313" key="7">
    <source>
        <dbReference type="EMBL" id="CAH0476165.1"/>
    </source>
</evidence>
<evidence type="ECO:0000256" key="4">
    <source>
        <dbReference type="ARBA" id="ARBA00025715"/>
    </source>
</evidence>
<evidence type="ECO:0000259" key="5">
    <source>
        <dbReference type="Pfam" id="PF05347"/>
    </source>
</evidence>
<name>A0AAU9KZP9_9STRA</name>
<evidence type="ECO:0000313" key="10">
    <source>
        <dbReference type="Proteomes" id="UP001160483"/>
    </source>
</evidence>
<evidence type="ECO:0000313" key="9">
    <source>
        <dbReference type="Proteomes" id="UP001158986"/>
    </source>
</evidence>
<dbReference type="PANTHER" id="PTHR13675:SF1">
    <property type="entry name" value="SUCCINATE DEHYDROGENASE ASSEMBLY FACTOR 1, MITOCHONDRIAL"/>
    <property type="match status" value="1"/>
</dbReference>
<comment type="similarity">
    <text evidence="4">Belongs to the complex I LYR family. SDHAF1 subfamily.</text>
</comment>
<gene>
    <name evidence="8" type="ORF">PBS001_LOCUS2815</name>
    <name evidence="6" type="ORF">PBS003_LOCUS2953</name>
    <name evidence="7" type="ORF">PBS003_LOCUS2956</name>
</gene>
<dbReference type="AlphaFoldDB" id="A0AAU9KZP9"/>
<dbReference type="EMBL" id="CAKKTJ010000138">
    <property type="protein sequence ID" value="CAH0476162.1"/>
    <property type="molecule type" value="Genomic_DNA"/>
</dbReference>
<dbReference type="GO" id="GO:0034553">
    <property type="term" value="P:mitochondrial respiratory chain complex II assembly"/>
    <property type="evidence" value="ECO:0007669"/>
    <property type="project" value="InterPro"/>
</dbReference>
<comment type="subcellular location">
    <subcellularLocation>
        <location evidence="1">Mitochondrion matrix</location>
    </subcellularLocation>
</comment>
<accession>A0AAU9KZP9</accession>
<protein>
    <recommendedName>
        <fullName evidence="5">Complex 1 LYR protein domain-containing protein</fullName>
    </recommendedName>
</protein>
<keyword evidence="3" id="KW-0143">Chaperone</keyword>